<keyword evidence="7" id="KW-0472">Membrane</keyword>
<dbReference type="GO" id="GO:0033644">
    <property type="term" value="C:host cell membrane"/>
    <property type="evidence" value="ECO:0007669"/>
    <property type="project" value="UniProtKB-SubCell"/>
</dbReference>
<organism evidence="9">
    <name type="scientific">Grapevine Algerian latent virus</name>
    <dbReference type="NCBI Taxonomy" id="208084"/>
    <lineage>
        <taxon>Viruses</taxon>
        <taxon>Riboviria</taxon>
        <taxon>Orthornavirae</taxon>
        <taxon>Kitrinoviricota</taxon>
        <taxon>Tolucaviricetes</taxon>
        <taxon>Tolivirales</taxon>
        <taxon>Tombusviridae</taxon>
        <taxon>Procedovirinae</taxon>
        <taxon>Tombusvirus</taxon>
        <taxon>Tombusvirus algeriaense</taxon>
    </lineage>
</organism>
<keyword evidence="6" id="KW-0916">Viral movement protein</keyword>
<comment type="similarity">
    <text evidence="2">Belongs to the tombusvirus/aureusvirus movement protein p22 family.</text>
</comment>
<dbReference type="GO" id="GO:0046740">
    <property type="term" value="P:transport of virus in host, cell to cell"/>
    <property type="evidence" value="ECO:0007669"/>
    <property type="project" value="UniProtKB-KW"/>
</dbReference>
<dbReference type="InterPro" id="IPR005332">
    <property type="entry name" value="TBSV_p22"/>
</dbReference>
<reference evidence="9" key="1">
    <citation type="submission" date="2021-06" db="EMBL/GenBank/DDBJ databases">
        <title>Plant Virus Collection isolate.</title>
        <authorList>
            <person name="Knierim D."/>
            <person name="Margaria P."/>
            <person name="Menzel W."/>
            <person name="Winter S."/>
        </authorList>
    </citation>
    <scope>NUCLEOTIDE SEQUENCE</scope>
    <source>
        <strain evidence="9">DSMZ PV-0788</strain>
    </source>
</reference>
<dbReference type="GO" id="GO:0019028">
    <property type="term" value="C:viral capsid"/>
    <property type="evidence" value="ECO:0007669"/>
    <property type="project" value="InterPro"/>
</dbReference>
<proteinExistence type="inferred from homology"/>
<feature type="region of interest" description="Disordered" evidence="8">
    <location>
        <begin position="175"/>
        <end position="198"/>
    </location>
</feature>
<evidence type="ECO:0000256" key="8">
    <source>
        <dbReference type="SAM" id="MobiDB-lite"/>
    </source>
</evidence>
<evidence type="ECO:0000256" key="7">
    <source>
        <dbReference type="ARBA" id="ARBA00023136"/>
    </source>
</evidence>
<evidence type="ECO:0000256" key="4">
    <source>
        <dbReference type="ARBA" id="ARBA00022870"/>
    </source>
</evidence>
<dbReference type="GO" id="GO:0003723">
    <property type="term" value="F:RNA binding"/>
    <property type="evidence" value="ECO:0007669"/>
    <property type="project" value="UniProtKB-KW"/>
</dbReference>
<name>A0A8F8QQR3_9TOMB</name>
<dbReference type="EMBL" id="MZ405656">
    <property type="protein sequence ID" value="QYA72593.1"/>
    <property type="molecule type" value="Genomic_RNA"/>
</dbReference>
<evidence type="ECO:0000256" key="6">
    <source>
        <dbReference type="ARBA" id="ARBA00023031"/>
    </source>
</evidence>
<evidence type="ECO:0000313" key="9">
    <source>
        <dbReference type="EMBL" id="QYA72593.1"/>
    </source>
</evidence>
<keyword evidence="4" id="KW-1043">Host membrane</keyword>
<evidence type="ECO:0000256" key="5">
    <source>
        <dbReference type="ARBA" id="ARBA00022884"/>
    </source>
</evidence>
<accession>A0A8F8QQR3</accession>
<protein>
    <submittedName>
        <fullName evidence="9">Movement protein</fullName>
    </submittedName>
</protein>
<comment type="subcellular location">
    <subcellularLocation>
        <location evidence="1">Host membrane</location>
    </subcellularLocation>
</comment>
<keyword evidence="3" id="KW-0813">Transport</keyword>
<evidence type="ECO:0000256" key="3">
    <source>
        <dbReference type="ARBA" id="ARBA00022448"/>
    </source>
</evidence>
<dbReference type="Pfam" id="PF03558">
    <property type="entry name" value="TBSV_P22"/>
    <property type="match status" value="1"/>
</dbReference>
<feature type="compositionally biased region" description="Basic and acidic residues" evidence="8">
    <location>
        <begin position="183"/>
        <end position="198"/>
    </location>
</feature>
<keyword evidence="5" id="KW-0694">RNA-binding</keyword>
<sequence length="198" mass="22620">MDTEYQQVNKPWNELYKETTLGNKLTVNVGQEDVEVPLLPSNFLTKVRLLMSGSYITMKRIRITIIPLVSRKSGVSGRLYLRDITDTTGRKLHYTESLDLGREIRLTLQHVDFSVASSADVPIVFGFEELVSPFLEGRELFSISLRWQFGLSSRCYSLPPAKWKILYQEDALMTSRSSKQKASKTDSSRLPDVKVLKK</sequence>
<evidence type="ECO:0000256" key="2">
    <source>
        <dbReference type="ARBA" id="ARBA00006841"/>
    </source>
</evidence>
<gene>
    <name evidence="9" type="primary">ORF3</name>
</gene>
<evidence type="ECO:0000256" key="1">
    <source>
        <dbReference type="ARBA" id="ARBA00004551"/>
    </source>
</evidence>